<sequence length="83" mass="8899">MGSAIWEITISGPERNEDNNVGVFSLTLTALDTSESAAAENKVLKVGVNIDVIDISPEWHVIPGFNDIYLPITGGLEVLSSEQ</sequence>
<proteinExistence type="predicted"/>
<dbReference type="AlphaFoldDB" id="A0A0C5VBC8"/>
<dbReference type="EMBL" id="CP007142">
    <property type="protein sequence ID" value="AJQ96655.1"/>
    <property type="molecule type" value="Genomic_DNA"/>
</dbReference>
<accession>A0A0C5VBC8</accession>
<reference evidence="1 2" key="1">
    <citation type="submission" date="2014-01" db="EMBL/GenBank/DDBJ databases">
        <title>Full genme sequencing of cellulolytic bacterium Gynuella sunshinyii YC6258T gen. nov., sp. nov.</title>
        <authorList>
            <person name="Khan H."/>
            <person name="Chung E.J."/>
            <person name="Chung Y.R."/>
        </authorList>
    </citation>
    <scope>NUCLEOTIDE SEQUENCE [LARGE SCALE GENOMIC DNA]</scope>
    <source>
        <strain evidence="1 2">YC6258</strain>
    </source>
</reference>
<dbReference type="STRING" id="1445510.YC6258_04623"/>
<dbReference type="Proteomes" id="UP000032266">
    <property type="component" value="Chromosome"/>
</dbReference>
<protein>
    <submittedName>
        <fullName evidence="1">Uncharacterized protein</fullName>
    </submittedName>
</protein>
<dbReference type="KEGG" id="gsn:YC6258_04623"/>
<name>A0A0C5VBC8_9GAMM</name>
<evidence type="ECO:0000313" key="2">
    <source>
        <dbReference type="Proteomes" id="UP000032266"/>
    </source>
</evidence>
<gene>
    <name evidence="1" type="ORF">YC6258_04623</name>
</gene>
<organism evidence="1 2">
    <name type="scientific">Gynuella sunshinyii YC6258</name>
    <dbReference type="NCBI Taxonomy" id="1445510"/>
    <lineage>
        <taxon>Bacteria</taxon>
        <taxon>Pseudomonadati</taxon>
        <taxon>Pseudomonadota</taxon>
        <taxon>Gammaproteobacteria</taxon>
        <taxon>Oceanospirillales</taxon>
        <taxon>Saccharospirillaceae</taxon>
        <taxon>Gynuella</taxon>
    </lineage>
</organism>
<dbReference type="HOGENOM" id="CLU_2537840_0_0_6"/>
<evidence type="ECO:0000313" key="1">
    <source>
        <dbReference type="EMBL" id="AJQ96655.1"/>
    </source>
</evidence>
<keyword evidence="2" id="KW-1185">Reference proteome</keyword>